<evidence type="ECO:0000256" key="9">
    <source>
        <dbReference type="SAM" id="MobiDB-lite"/>
    </source>
</evidence>
<dbReference type="CDD" id="cd00590">
    <property type="entry name" value="RRM_SF"/>
    <property type="match status" value="1"/>
</dbReference>
<dbReference type="SMART" id="SM00355">
    <property type="entry name" value="ZnF_C2H2"/>
    <property type="match status" value="4"/>
</dbReference>
<feature type="compositionally biased region" description="Basic and acidic residues" evidence="9">
    <location>
        <begin position="859"/>
        <end position="887"/>
    </location>
</feature>
<feature type="compositionally biased region" description="Basic and acidic residues" evidence="9">
    <location>
        <begin position="307"/>
        <end position="325"/>
    </location>
</feature>
<dbReference type="SUPFAM" id="SSF54928">
    <property type="entry name" value="RNA-binding domain, RBD"/>
    <property type="match status" value="4"/>
</dbReference>
<dbReference type="SUPFAM" id="SSF57667">
    <property type="entry name" value="beta-beta-alpha zinc fingers"/>
    <property type="match status" value="2"/>
</dbReference>
<keyword evidence="8" id="KW-0175">Coiled coil</keyword>
<evidence type="ECO:0000256" key="7">
    <source>
        <dbReference type="PROSITE-ProRule" id="PRU00176"/>
    </source>
</evidence>
<dbReference type="Gene3D" id="3.30.70.330">
    <property type="match status" value="4"/>
</dbReference>
<keyword evidence="2" id="KW-0677">Repeat</keyword>
<feature type="domain" description="RRM" evidence="10">
    <location>
        <begin position="1088"/>
        <end position="1162"/>
    </location>
</feature>
<feature type="domain" description="RRM" evidence="10">
    <location>
        <begin position="994"/>
        <end position="1063"/>
    </location>
</feature>
<dbReference type="InterPro" id="IPR035979">
    <property type="entry name" value="RBD_domain_sf"/>
</dbReference>
<dbReference type="InterPro" id="IPR013087">
    <property type="entry name" value="Znf_C2H2_type"/>
</dbReference>
<dbReference type="SMART" id="SM00451">
    <property type="entry name" value="ZnF_U1"/>
    <property type="match status" value="4"/>
</dbReference>
<feature type="coiled-coil region" evidence="8">
    <location>
        <begin position="1315"/>
        <end position="1342"/>
    </location>
</feature>
<evidence type="ECO:0000313" key="13">
    <source>
        <dbReference type="Proteomes" id="UP001634394"/>
    </source>
</evidence>
<evidence type="ECO:0000256" key="5">
    <source>
        <dbReference type="ARBA" id="ARBA00022884"/>
    </source>
</evidence>
<dbReference type="SMART" id="SM00360">
    <property type="entry name" value="RRM"/>
    <property type="match status" value="4"/>
</dbReference>
<evidence type="ECO:0000259" key="11">
    <source>
        <dbReference type="PROSITE" id="PS50157"/>
    </source>
</evidence>
<feature type="region of interest" description="Disordered" evidence="9">
    <location>
        <begin position="1436"/>
        <end position="1539"/>
    </location>
</feature>
<evidence type="ECO:0000256" key="8">
    <source>
        <dbReference type="SAM" id="Coils"/>
    </source>
</evidence>
<dbReference type="PANTHER" id="PTHR24012">
    <property type="entry name" value="RNA BINDING PROTEIN"/>
    <property type="match status" value="1"/>
</dbReference>
<dbReference type="InterPro" id="IPR036236">
    <property type="entry name" value="Znf_C2H2_sf"/>
</dbReference>
<keyword evidence="5 7" id="KW-0694">RNA-binding</keyword>
<dbReference type="InterPro" id="IPR000504">
    <property type="entry name" value="RRM_dom"/>
</dbReference>
<feature type="region of interest" description="Disordered" evidence="9">
    <location>
        <begin position="1063"/>
        <end position="1087"/>
    </location>
</feature>
<keyword evidence="4" id="KW-0862">Zinc</keyword>
<dbReference type="Gene3D" id="3.30.160.60">
    <property type="entry name" value="Classic Zinc Finger"/>
    <property type="match status" value="1"/>
</dbReference>
<dbReference type="InterPro" id="IPR022755">
    <property type="entry name" value="Znf_C2H2_jaz"/>
</dbReference>
<feature type="region of interest" description="Disordered" evidence="9">
    <location>
        <begin position="859"/>
        <end position="889"/>
    </location>
</feature>
<keyword evidence="3 6" id="KW-0863">Zinc-finger</keyword>
<dbReference type="PROSITE" id="PS50102">
    <property type="entry name" value="RRM"/>
    <property type="match status" value="4"/>
</dbReference>
<gene>
    <name evidence="12" type="ORF">ACJMK2_041475</name>
</gene>
<dbReference type="EMBL" id="JBJQND010000008">
    <property type="protein sequence ID" value="KAL3868698.1"/>
    <property type="molecule type" value="Genomic_DNA"/>
</dbReference>
<feature type="compositionally biased region" description="Basic residues" evidence="9">
    <location>
        <begin position="1500"/>
        <end position="1522"/>
    </location>
</feature>
<dbReference type="InterPro" id="IPR003604">
    <property type="entry name" value="Matrin/U1-like-C_Znf_C2H2"/>
</dbReference>
<accession>A0ABD3W653</accession>
<evidence type="ECO:0000256" key="2">
    <source>
        <dbReference type="ARBA" id="ARBA00022737"/>
    </source>
</evidence>
<reference evidence="12 13" key="1">
    <citation type="submission" date="2024-11" db="EMBL/GenBank/DDBJ databases">
        <title>Chromosome-level genome assembly of the freshwater bivalve Anodonta woodiana.</title>
        <authorList>
            <person name="Chen X."/>
        </authorList>
    </citation>
    <scope>NUCLEOTIDE SEQUENCE [LARGE SCALE GENOMIC DNA]</scope>
    <source>
        <strain evidence="12">MN2024</strain>
        <tissue evidence="12">Gills</tissue>
    </source>
</reference>
<evidence type="ECO:0000256" key="4">
    <source>
        <dbReference type="ARBA" id="ARBA00022833"/>
    </source>
</evidence>
<feature type="region of interest" description="Disordered" evidence="9">
    <location>
        <begin position="300"/>
        <end position="325"/>
    </location>
</feature>
<feature type="compositionally biased region" description="Polar residues" evidence="9">
    <location>
        <begin position="147"/>
        <end position="199"/>
    </location>
</feature>
<evidence type="ECO:0000256" key="6">
    <source>
        <dbReference type="PROSITE-ProRule" id="PRU00042"/>
    </source>
</evidence>
<dbReference type="Pfam" id="PF12171">
    <property type="entry name" value="zf-C2H2_jaz"/>
    <property type="match status" value="1"/>
</dbReference>
<feature type="compositionally biased region" description="Polar residues" evidence="9">
    <location>
        <begin position="24"/>
        <end position="33"/>
    </location>
</feature>
<feature type="region of interest" description="Disordered" evidence="9">
    <location>
        <begin position="1551"/>
        <end position="1576"/>
    </location>
</feature>
<evidence type="ECO:0000313" key="12">
    <source>
        <dbReference type="EMBL" id="KAL3868698.1"/>
    </source>
</evidence>
<feature type="domain" description="RRM" evidence="10">
    <location>
        <begin position="788"/>
        <end position="854"/>
    </location>
</feature>
<organism evidence="12 13">
    <name type="scientific">Sinanodonta woodiana</name>
    <name type="common">Chinese pond mussel</name>
    <name type="synonym">Anodonta woodiana</name>
    <dbReference type="NCBI Taxonomy" id="1069815"/>
    <lineage>
        <taxon>Eukaryota</taxon>
        <taxon>Metazoa</taxon>
        <taxon>Spiralia</taxon>
        <taxon>Lophotrochozoa</taxon>
        <taxon>Mollusca</taxon>
        <taxon>Bivalvia</taxon>
        <taxon>Autobranchia</taxon>
        <taxon>Heteroconchia</taxon>
        <taxon>Palaeoheterodonta</taxon>
        <taxon>Unionida</taxon>
        <taxon>Unionoidea</taxon>
        <taxon>Unionidae</taxon>
        <taxon>Unioninae</taxon>
        <taxon>Sinanodonta</taxon>
    </lineage>
</organism>
<evidence type="ECO:0000256" key="1">
    <source>
        <dbReference type="ARBA" id="ARBA00022723"/>
    </source>
</evidence>
<feature type="compositionally biased region" description="Basic and acidic residues" evidence="9">
    <location>
        <begin position="1453"/>
        <end position="1476"/>
    </location>
</feature>
<feature type="domain" description="C2H2-type" evidence="11">
    <location>
        <begin position="58"/>
        <end position="87"/>
    </location>
</feature>
<feature type="compositionally biased region" description="Basic and acidic residues" evidence="9">
    <location>
        <begin position="562"/>
        <end position="598"/>
    </location>
</feature>
<feature type="region of interest" description="Disordered" evidence="9">
    <location>
        <begin position="744"/>
        <end position="770"/>
    </location>
</feature>
<feature type="region of interest" description="Disordered" evidence="9">
    <location>
        <begin position="15"/>
        <end position="54"/>
    </location>
</feature>
<evidence type="ECO:0000256" key="3">
    <source>
        <dbReference type="ARBA" id="ARBA00022771"/>
    </source>
</evidence>
<feature type="compositionally biased region" description="Basic and acidic residues" evidence="9">
    <location>
        <begin position="1389"/>
        <end position="1408"/>
    </location>
</feature>
<proteinExistence type="predicted"/>
<keyword evidence="1" id="KW-0479">Metal-binding</keyword>
<feature type="region of interest" description="Disordered" evidence="9">
    <location>
        <begin position="544"/>
        <end position="621"/>
    </location>
</feature>
<sequence>MSYFGGGGGYSGNQNYASQMYKGQGSQMPSQRAGTAFDKGNRPSQDNQNGSGGPGKRVFCDLCMVSFPSAEALEIHEKGLLHRSNKARMEHENEMERLGLGIQPIHKSFVQARTGGNTAGKSQRFAGITKNKGQGQGQSRSGDSQGNRKNQSQGMKQDNSQSWGSAAQTRQRNTATQSQKDQTSMGEGNWNQKAQTSTWKPPPLPPRKIVDYEDVDDNSWMNEPQSNMSDDNSMDRQDDSRQQDFCTYCNMEFRDQREYYRHAGSQHHKENMKEYQQMLMRQKNDPEPENIQASIPSLLDLPFRTPHNPEKAERTQNKQRAHQERQNVLKGKWTRLNESEKQHLLAVPIEERDFTPSDFNGGQCPDLIDCKLCERRFIDANSFKTHLNSKAHRKNIKKASQGEKVHRSSGQIRNLLNFEYYSKEYSDRPLLGLQYVTEFKDSRSEDEPNYVCNLCVVCVRGKVIMTHLLGRQHLVQYLKAMHPDIHDMMIEKELRHDTNQIDHETLEQICKEVEQTDGRADVKVNDYSLDDGDEAEYMYQEGEEVIEIEEEPSNSKRSRKSRFSDQTEQHMESDSKDRWSNKQEKKQIQMDRTPKMDNRSSPQKSALKRPSGSMTQEWPKNEKTDELLAARTAILNQIQNLTVKLGGNQNRQDQVGQKQSGSEEELFPNSRGLFSVCFPNRADNKLNSEELVKRKFSWAGEVAEVKIIQKFIFVRFRDKGSAVRALQLFKNELAVQVADESRKSREDSHRAVKKADEKLAPQKEEKDKGRVKQSRFEEAIWPNNRGLYCLCFPNIPDSKLNTEELVKKKFSWAGVVAEVKIIPKFVFVRFQDKDSALKALQMFRNELYVQVADESKRPVEDYQRNVPKPEEGVASSKKDQGSRKNMSEEELWPNSRGLFCVMFTNRPVNKLNTEEQVKMKFSRAGEVVEVKMIASYVFVRFRDKGSAVRALQMFKNELDVQVATECKKPKNAGHRAKEDQGGQSQLEEIWPSAHGLYTLCYPKSSQNKLYTEELVKKKFSVAGEVVEVKFIKAYTFVRFKNKAAALKALQLFKKALKVRVADESKDKDAGHKEGKKPDSSAAKKESRNQVYIGNVPTEATKEDIEQLLSFFRPKNVMIIKKDDKKKYAFAEFDDERTARVCIEKMNTSSWMGRNLIFRFSDKAVIESNSKGHAADAGDGKYSPDWSQLRKAHGEMETKQFSLGGGNLIPQESAMNRPDLGQMQDFMMPISAENMKPMMMFAAEGALNPAQMLGNQLPVETVNPMMMYGTLPTEFIHAPNIAPSHPVMIGNAMGMEGMMQVPPSDPPQVDIEAENVEEIIASRNALLAQIQELEAKLVMEKQMMEEPAFKKLRGKWDDRRSPGNWSPGRDLPPGLGREFFPEPGRPLSPGHERRFSLELERGRSPDRRGFSPVPMRPFSPQLGRVYSPELRRRFSPSLERMFPPNHVMLSPGPDSRRGPSPDARMRFSPNHRREFSPGRRQLSPNFNRGRSPGGQRERSPFRKRRYSPAARRRRSADRLRRRSVSPGRLNAWNRNRSRSPVHSTRFDVGLRVGGESPRRFNEPWNGDQQPPRDDFGPGFPHEELARERFQLEGPQRELFAQLIEQGQGNVRDLNSALMMAQQQQMVPQMMQDNSANQINSEQDASAMLDLSHRLTQALMQYRLKGAGNMGVSGQQQINLQQLIQQMSAAGQGMPQVSTNQFLPQLMGLSSVQNMPGLMGIPQPGMMYQQQNLAMAAHMSQPPKPVPPPAHGNM</sequence>
<dbReference type="InterPro" id="IPR012677">
    <property type="entry name" value="Nucleotide-bd_a/b_plait_sf"/>
</dbReference>
<keyword evidence="13" id="KW-1185">Reference proteome</keyword>
<dbReference type="PROSITE" id="PS00028">
    <property type="entry name" value="ZINC_FINGER_C2H2_1"/>
    <property type="match status" value="3"/>
</dbReference>
<name>A0ABD3W653_SINWO</name>
<dbReference type="Pfam" id="PF00076">
    <property type="entry name" value="RRM_1"/>
    <property type="match status" value="1"/>
</dbReference>
<feature type="region of interest" description="Disordered" evidence="9">
    <location>
        <begin position="1353"/>
        <end position="1423"/>
    </location>
</feature>
<comment type="caution">
    <text evidence="12">The sequence shown here is derived from an EMBL/GenBank/DDBJ whole genome shotgun (WGS) entry which is preliminary data.</text>
</comment>
<dbReference type="PROSITE" id="PS50157">
    <property type="entry name" value="ZINC_FINGER_C2H2_2"/>
    <property type="match status" value="1"/>
</dbReference>
<protein>
    <submittedName>
        <fullName evidence="12">Uncharacterized protein</fullName>
    </submittedName>
</protein>
<dbReference type="GO" id="GO:0008270">
    <property type="term" value="F:zinc ion binding"/>
    <property type="evidence" value="ECO:0007669"/>
    <property type="project" value="UniProtKB-KW"/>
</dbReference>
<dbReference type="GO" id="GO:0003723">
    <property type="term" value="F:RNA binding"/>
    <property type="evidence" value="ECO:0007669"/>
    <property type="project" value="UniProtKB-UniRule"/>
</dbReference>
<feature type="domain" description="RRM" evidence="10">
    <location>
        <begin position="899"/>
        <end position="959"/>
    </location>
</feature>
<dbReference type="Proteomes" id="UP001634394">
    <property type="component" value="Unassembled WGS sequence"/>
</dbReference>
<feature type="region of interest" description="Disordered" evidence="9">
    <location>
        <begin position="115"/>
        <end position="239"/>
    </location>
</feature>
<evidence type="ECO:0000259" key="10">
    <source>
        <dbReference type="PROSITE" id="PS50102"/>
    </source>
</evidence>